<evidence type="ECO:0000256" key="2">
    <source>
        <dbReference type="ARBA" id="ARBA00023163"/>
    </source>
</evidence>
<gene>
    <name evidence="5" type="ORF">G1H11_15640</name>
</gene>
<name>A0A6N9YP41_9ACTN</name>
<keyword evidence="6" id="KW-1185">Reference proteome</keyword>
<keyword evidence="3" id="KW-1133">Transmembrane helix</keyword>
<keyword evidence="3" id="KW-0812">Transmembrane</keyword>
<dbReference type="InterPro" id="IPR027383">
    <property type="entry name" value="Znf_put"/>
</dbReference>
<feature type="transmembrane region" description="Helical" evidence="3">
    <location>
        <begin position="237"/>
        <end position="261"/>
    </location>
</feature>
<feature type="transmembrane region" description="Helical" evidence="3">
    <location>
        <begin position="120"/>
        <end position="140"/>
    </location>
</feature>
<feature type="transmembrane region" description="Helical" evidence="3">
    <location>
        <begin position="191"/>
        <end position="209"/>
    </location>
</feature>
<feature type="transmembrane region" description="Helical" evidence="3">
    <location>
        <begin position="161"/>
        <end position="185"/>
    </location>
</feature>
<keyword evidence="1" id="KW-0805">Transcription regulation</keyword>
<sequence length="277" mass="28308">MTWHVPADTVRAYVHGRIADADAWSVEAHLSSCEQCRAELAAEASHVPALMADVDSRWSAVAADLPAQGRVRRGTVWRELVVLVTAGPAARWAWLTASLAVLALAAGVGAITPMTGGGELPLLGMVAPLVPILGVAASYGSGLDDAHEVIASTPGGGLRLLLMRSVTVLAASSVIAVAAGLFSGYGSPVPWLLASLALVMLTLAFGSLLGVGRAAAAVGGGWAVAVTVATLDAPADAIPSLLTVEFAPVWLVLAVVAALVVTVRRDAFDHIILTTRH</sequence>
<protein>
    <submittedName>
        <fullName evidence="5">Zf-HC2 domain-containing protein</fullName>
    </submittedName>
</protein>
<feature type="transmembrane region" description="Helical" evidence="3">
    <location>
        <begin position="214"/>
        <end position="231"/>
    </location>
</feature>
<evidence type="ECO:0000256" key="3">
    <source>
        <dbReference type="SAM" id="Phobius"/>
    </source>
</evidence>
<evidence type="ECO:0000256" key="1">
    <source>
        <dbReference type="ARBA" id="ARBA00023015"/>
    </source>
</evidence>
<accession>A0A6N9YP41</accession>
<comment type="caution">
    <text evidence="5">The sequence shown here is derived from an EMBL/GenBank/DDBJ whole genome shotgun (WGS) entry which is preliminary data.</text>
</comment>
<dbReference type="Gene3D" id="1.10.10.1320">
    <property type="entry name" value="Anti-sigma factor, zinc-finger domain"/>
    <property type="match status" value="1"/>
</dbReference>
<dbReference type="EMBL" id="JAAGOB010000008">
    <property type="protein sequence ID" value="NED96742.1"/>
    <property type="molecule type" value="Genomic_DNA"/>
</dbReference>
<proteinExistence type="predicted"/>
<organism evidence="5 6">
    <name type="scientific">Phytoactinopolyspora alkaliphila</name>
    <dbReference type="NCBI Taxonomy" id="1783498"/>
    <lineage>
        <taxon>Bacteria</taxon>
        <taxon>Bacillati</taxon>
        <taxon>Actinomycetota</taxon>
        <taxon>Actinomycetes</taxon>
        <taxon>Jiangellales</taxon>
        <taxon>Jiangellaceae</taxon>
        <taxon>Phytoactinopolyspora</taxon>
    </lineage>
</organism>
<dbReference type="Pfam" id="PF13490">
    <property type="entry name" value="zf-HC2"/>
    <property type="match status" value="1"/>
</dbReference>
<keyword evidence="2" id="KW-0804">Transcription</keyword>
<feature type="domain" description="Putative zinc-finger" evidence="4">
    <location>
        <begin position="12"/>
        <end position="37"/>
    </location>
</feature>
<dbReference type="RefSeq" id="WP_163819524.1">
    <property type="nucleotide sequence ID" value="NZ_JAAGOB010000008.1"/>
</dbReference>
<dbReference type="Proteomes" id="UP000469185">
    <property type="component" value="Unassembled WGS sequence"/>
</dbReference>
<feature type="transmembrane region" description="Helical" evidence="3">
    <location>
        <begin position="92"/>
        <end position="114"/>
    </location>
</feature>
<evidence type="ECO:0000313" key="5">
    <source>
        <dbReference type="EMBL" id="NED96742.1"/>
    </source>
</evidence>
<reference evidence="5 6" key="1">
    <citation type="submission" date="2020-02" db="EMBL/GenBank/DDBJ databases">
        <authorList>
            <person name="Li X.-J."/>
            <person name="Feng X.-M."/>
        </authorList>
    </citation>
    <scope>NUCLEOTIDE SEQUENCE [LARGE SCALE GENOMIC DNA]</scope>
    <source>
        <strain evidence="5 6">CGMCC 4.7225</strain>
    </source>
</reference>
<evidence type="ECO:0000313" key="6">
    <source>
        <dbReference type="Proteomes" id="UP000469185"/>
    </source>
</evidence>
<evidence type="ECO:0000259" key="4">
    <source>
        <dbReference type="Pfam" id="PF13490"/>
    </source>
</evidence>
<dbReference type="InterPro" id="IPR041916">
    <property type="entry name" value="Anti_sigma_zinc_sf"/>
</dbReference>
<dbReference type="AlphaFoldDB" id="A0A6N9YP41"/>
<keyword evidence="3" id="KW-0472">Membrane</keyword>